<dbReference type="InterPro" id="IPR027434">
    <property type="entry name" value="Homing_endonucl"/>
</dbReference>
<dbReference type="InterPro" id="IPR004042">
    <property type="entry name" value="Intein_endonuc_central"/>
</dbReference>
<dbReference type="GO" id="GO:0004519">
    <property type="term" value="F:endonuclease activity"/>
    <property type="evidence" value="ECO:0007669"/>
    <property type="project" value="InterPro"/>
</dbReference>
<gene>
    <name evidence="2" type="ORF">PIL02S_03497</name>
</gene>
<dbReference type="InterPro" id="IPR006142">
    <property type="entry name" value="INTEIN"/>
</dbReference>
<accession>A0A2W0C7D1</accession>
<organism evidence="2 3">
    <name type="scientific">Paenibacillus illinoisensis</name>
    <dbReference type="NCBI Taxonomy" id="59845"/>
    <lineage>
        <taxon>Bacteria</taxon>
        <taxon>Bacillati</taxon>
        <taxon>Bacillota</taxon>
        <taxon>Bacilli</taxon>
        <taxon>Bacillales</taxon>
        <taxon>Paenibacillaceae</taxon>
        <taxon>Paenibacillus</taxon>
    </lineage>
</organism>
<dbReference type="Pfam" id="PF14528">
    <property type="entry name" value="LAGLIDADG_3"/>
    <property type="match status" value="1"/>
</dbReference>
<name>A0A2W0C7D1_9BACL</name>
<evidence type="ECO:0000313" key="3">
    <source>
        <dbReference type="Proteomes" id="UP000247459"/>
    </source>
</evidence>
<dbReference type="AlphaFoldDB" id="A0A2W0C7D1"/>
<evidence type="ECO:0000259" key="1">
    <source>
        <dbReference type="PROSITE" id="PS50819"/>
    </source>
</evidence>
<evidence type="ECO:0000313" key="2">
    <source>
        <dbReference type="EMBL" id="PYY28346.1"/>
    </source>
</evidence>
<dbReference type="Proteomes" id="UP000247459">
    <property type="component" value="Unassembled WGS sequence"/>
</dbReference>
<dbReference type="EMBL" id="PRLG01000020">
    <property type="protein sequence ID" value="PYY28346.1"/>
    <property type="molecule type" value="Genomic_DNA"/>
</dbReference>
<comment type="caution">
    <text evidence="2">The sequence shown here is derived from an EMBL/GenBank/DDBJ whole genome shotgun (WGS) entry which is preliminary data.</text>
</comment>
<protein>
    <recommendedName>
        <fullName evidence="1">DOD-type homing endonuclease domain-containing protein</fullName>
    </recommendedName>
</protein>
<dbReference type="GO" id="GO:0016539">
    <property type="term" value="P:intein-mediated protein splicing"/>
    <property type="evidence" value="ECO:0007669"/>
    <property type="project" value="InterPro"/>
</dbReference>
<reference evidence="2 3" key="1">
    <citation type="submission" date="2018-01" db="EMBL/GenBank/DDBJ databases">
        <title>Genome sequence of the PGP bacterium Paenibacillus illinoisensis E3.</title>
        <authorList>
            <person name="Rolli E."/>
            <person name="Marasco R."/>
            <person name="Bessem C."/>
            <person name="Michoud G."/>
            <person name="Gaiarsa S."/>
            <person name="Borin S."/>
            <person name="Daffonchio D."/>
        </authorList>
    </citation>
    <scope>NUCLEOTIDE SEQUENCE [LARGE SCALE GENOMIC DNA]</scope>
    <source>
        <strain evidence="2 3">E3</strain>
    </source>
</reference>
<dbReference type="InterPro" id="IPR004860">
    <property type="entry name" value="LAGLIDADG_dom"/>
</dbReference>
<dbReference type="PRINTS" id="PR00379">
    <property type="entry name" value="INTEIN"/>
</dbReference>
<dbReference type="Gene3D" id="3.10.28.10">
    <property type="entry name" value="Homing endonucleases"/>
    <property type="match status" value="1"/>
</dbReference>
<sequence>MATAWSEAELNFLRKNYKTMTYKEISKQLNRSKAAIDLKINRIGLKKSKYTYDHDFFEKIDTEDKAYWLGFIYADGCISIKEEINSCELSIKLQKNDAEHLKKFNKSLNGNIEVTTFDRTSNFDNKLYGGCQIRIYSQQMVRDLQNCGITTNKSLTISFPTLEQELIRHFVRGFFDGDGCLTKNNHKNGKSYVRADFTCGSEVFVHQLRDILYKSGINTYIHREPERPYRLVIGGMKNCDKFFKYIYDDATIYLERKMRKKLSLYRSLNIEQRLLR</sequence>
<dbReference type="RefSeq" id="WP_110820982.1">
    <property type="nucleotide sequence ID" value="NZ_PRLG01000020.1"/>
</dbReference>
<proteinExistence type="predicted"/>
<dbReference type="OrthoDB" id="961985at2"/>
<feature type="domain" description="DOD-type homing endonuclease" evidence="1">
    <location>
        <begin position="68"/>
        <end position="217"/>
    </location>
</feature>
<dbReference type="SUPFAM" id="SSF55608">
    <property type="entry name" value="Homing endonucleases"/>
    <property type="match status" value="2"/>
</dbReference>
<dbReference type="PROSITE" id="PS50819">
    <property type="entry name" value="INTEIN_ENDONUCLEASE"/>
    <property type="match status" value="1"/>
</dbReference>